<evidence type="ECO:0000313" key="3">
    <source>
        <dbReference type="EMBL" id="MCZ2720937.1"/>
    </source>
</evidence>
<reference evidence="3" key="1">
    <citation type="submission" date="2022-12" db="EMBL/GenBank/DDBJ databases">
        <title>Marinomonas 15G1-11 sp. nov, isolated from marine algae.</title>
        <authorList>
            <person name="Butt M."/>
            <person name="Choi D.G."/>
            <person name="Kim J.M."/>
            <person name="Lee J.K."/>
            <person name="Baek J.H."/>
            <person name="Jeon C.O."/>
        </authorList>
    </citation>
    <scope>NUCLEOTIDE SEQUENCE</scope>
    <source>
        <strain evidence="3">15G1-11</strain>
    </source>
</reference>
<dbReference type="Pfam" id="PF04069">
    <property type="entry name" value="OpuAC"/>
    <property type="match status" value="1"/>
</dbReference>
<comment type="caution">
    <text evidence="3">The sequence shown here is derived from an EMBL/GenBank/DDBJ whole genome shotgun (WGS) entry which is preliminary data.</text>
</comment>
<evidence type="ECO:0000259" key="2">
    <source>
        <dbReference type="Pfam" id="PF04069"/>
    </source>
</evidence>
<keyword evidence="4" id="KW-1185">Reference proteome</keyword>
<feature type="domain" description="ABC-type glycine betaine transport system substrate-binding" evidence="2">
    <location>
        <begin position="26"/>
        <end position="290"/>
    </location>
</feature>
<dbReference type="EMBL" id="JAPUBN010000011">
    <property type="protein sequence ID" value="MCZ2720937.1"/>
    <property type="molecule type" value="Genomic_DNA"/>
</dbReference>
<organism evidence="3 4">
    <name type="scientific">Marinomonas phaeophyticola</name>
    <dbReference type="NCBI Taxonomy" id="3004091"/>
    <lineage>
        <taxon>Bacteria</taxon>
        <taxon>Pseudomonadati</taxon>
        <taxon>Pseudomonadota</taxon>
        <taxon>Gammaproteobacteria</taxon>
        <taxon>Oceanospirillales</taxon>
        <taxon>Oceanospirillaceae</taxon>
        <taxon>Marinomonas</taxon>
    </lineage>
</organism>
<dbReference type="SUPFAM" id="SSF53850">
    <property type="entry name" value="Periplasmic binding protein-like II"/>
    <property type="match status" value="1"/>
</dbReference>
<name>A0ABT4JRF3_9GAMM</name>
<feature type="signal peptide" evidence="1">
    <location>
        <begin position="1"/>
        <end position="24"/>
    </location>
</feature>
<dbReference type="Gene3D" id="3.40.190.120">
    <property type="entry name" value="Osmoprotection protein (prox), domain 2"/>
    <property type="match status" value="1"/>
</dbReference>
<dbReference type="Proteomes" id="UP001149719">
    <property type="component" value="Unassembled WGS sequence"/>
</dbReference>
<sequence length="296" mass="33185">MMRFVKKLAITLALPFLAVSTTHATEIVVGGKNFTEQQILTEITSQYLTIKGFDVEKRSGMGSTVLRKAQENGQIDLYWEYTGTSLLTYNKFKGKLTTPSEVYEKVKELDAKKGLVWLNASAANNTYALAMRKDHAESLGIQSLSDLSKAINDGTELTFAVNAEFYARDDGFKPMQKVYGFKMDRKDIKRMDTGLTYTALKEKQVDFSLVFATDGRIQAFNFITLADDKNYFPSYALTPVIRAEVLAANPELEDLLNRLSLIINDSTMRDLNARVDVLHMPIEQTAKDFLIGAGIQ</sequence>
<evidence type="ECO:0000256" key="1">
    <source>
        <dbReference type="SAM" id="SignalP"/>
    </source>
</evidence>
<accession>A0ABT4JRF3</accession>
<gene>
    <name evidence="3" type="ORF">O1D97_04570</name>
</gene>
<dbReference type="InterPro" id="IPR007210">
    <property type="entry name" value="ABC_Gly_betaine_transp_sub-bd"/>
</dbReference>
<evidence type="ECO:0000313" key="4">
    <source>
        <dbReference type="Proteomes" id="UP001149719"/>
    </source>
</evidence>
<dbReference type="CDD" id="cd13611">
    <property type="entry name" value="PBP2_YehZ"/>
    <property type="match status" value="1"/>
</dbReference>
<keyword evidence="1" id="KW-0732">Signal</keyword>
<feature type="chain" id="PRO_5047412163" evidence="1">
    <location>
        <begin position="25"/>
        <end position="296"/>
    </location>
</feature>
<proteinExistence type="predicted"/>
<dbReference type="RefSeq" id="WP_269123218.1">
    <property type="nucleotide sequence ID" value="NZ_JAPUBN010000011.1"/>
</dbReference>
<protein>
    <submittedName>
        <fullName evidence="3">Glycine betaine ABC transporter substrate-binding protein</fullName>
    </submittedName>
</protein>
<dbReference type="Gene3D" id="3.40.190.10">
    <property type="entry name" value="Periplasmic binding protein-like II"/>
    <property type="match status" value="1"/>
</dbReference>